<evidence type="ECO:0000259" key="2">
    <source>
        <dbReference type="PROSITE" id="PS50011"/>
    </source>
</evidence>
<feature type="compositionally biased region" description="Polar residues" evidence="1">
    <location>
        <begin position="13"/>
        <end position="25"/>
    </location>
</feature>
<protein>
    <recommendedName>
        <fullName evidence="2">Protein kinase domain-containing protein</fullName>
    </recommendedName>
</protein>
<evidence type="ECO:0000313" key="4">
    <source>
        <dbReference type="Proteomes" id="UP000324800"/>
    </source>
</evidence>
<feature type="domain" description="Protein kinase" evidence="2">
    <location>
        <begin position="235"/>
        <end position="304"/>
    </location>
</feature>
<gene>
    <name evidence="3" type="ORF">EZS28_021099</name>
</gene>
<dbReference type="GO" id="GO:0005524">
    <property type="term" value="F:ATP binding"/>
    <property type="evidence" value="ECO:0007669"/>
    <property type="project" value="InterPro"/>
</dbReference>
<dbReference type="Proteomes" id="UP000324800">
    <property type="component" value="Unassembled WGS sequence"/>
</dbReference>
<proteinExistence type="predicted"/>
<reference evidence="3 4" key="1">
    <citation type="submission" date="2019-03" db="EMBL/GenBank/DDBJ databases">
        <title>Single cell metagenomics reveals metabolic interactions within the superorganism composed of flagellate Streblomastix strix and complex community of Bacteroidetes bacteria on its surface.</title>
        <authorList>
            <person name="Treitli S.C."/>
            <person name="Kolisko M."/>
            <person name="Husnik F."/>
            <person name="Keeling P."/>
            <person name="Hampl V."/>
        </authorList>
    </citation>
    <scope>NUCLEOTIDE SEQUENCE [LARGE SCALE GENOMIC DNA]</scope>
    <source>
        <strain evidence="3">ST1C</strain>
    </source>
</reference>
<feature type="region of interest" description="Disordered" evidence="1">
    <location>
        <begin position="1"/>
        <end position="37"/>
    </location>
</feature>
<dbReference type="PROSITE" id="PS50011">
    <property type="entry name" value="PROTEIN_KINASE_DOM"/>
    <property type="match status" value="1"/>
</dbReference>
<dbReference type="EMBL" id="SNRW01006279">
    <property type="protein sequence ID" value="KAA6383374.1"/>
    <property type="molecule type" value="Genomic_DNA"/>
</dbReference>
<dbReference type="Gene3D" id="1.10.472.10">
    <property type="entry name" value="Cyclin-like"/>
    <property type="match status" value="1"/>
</dbReference>
<sequence>MAPQDNKSAHKNAANSENIELISTGSESESESEEIHGADRWAGLSDQNSEFFGSTINDNLQLSKPEFDYVAPDKVIKFASFCISRVVRSDNLCGQQTIAAQIEYFLGRMRNEAGMRTTELLQALALIDIISRQNLEYLPFELTKENVFLVLLVCVMIAHKSNCDRPYSNGWWSRQFGATLPTLNESEVVVLKLLNFNTLVPVSIFQVYRRTIFLAVFPNMKEEEEEEDILRRERYAPIGPLGRGSYGAVYLVYHVRDHFQAAKIIPKDKYNQREFDAVIKLNQLQISLQSSVIFLSLHAHSALL</sequence>
<name>A0A5J4VLS3_9EUKA</name>
<organism evidence="3 4">
    <name type="scientific">Streblomastix strix</name>
    <dbReference type="NCBI Taxonomy" id="222440"/>
    <lineage>
        <taxon>Eukaryota</taxon>
        <taxon>Metamonada</taxon>
        <taxon>Preaxostyla</taxon>
        <taxon>Oxymonadida</taxon>
        <taxon>Streblomastigidae</taxon>
        <taxon>Streblomastix</taxon>
    </lineage>
</organism>
<dbReference type="AlphaFoldDB" id="A0A5J4VLS3"/>
<dbReference type="InterPro" id="IPR013922">
    <property type="entry name" value="Cyclin_PHO80-like"/>
</dbReference>
<evidence type="ECO:0000256" key="1">
    <source>
        <dbReference type="SAM" id="MobiDB-lite"/>
    </source>
</evidence>
<accession>A0A5J4VLS3</accession>
<dbReference type="GO" id="GO:0019901">
    <property type="term" value="F:protein kinase binding"/>
    <property type="evidence" value="ECO:0007669"/>
    <property type="project" value="InterPro"/>
</dbReference>
<dbReference type="PANTHER" id="PTHR15615">
    <property type="match status" value="1"/>
</dbReference>
<evidence type="ECO:0000313" key="3">
    <source>
        <dbReference type="EMBL" id="KAA6383374.1"/>
    </source>
</evidence>
<dbReference type="Gene3D" id="3.30.200.20">
    <property type="entry name" value="Phosphorylase Kinase, domain 1"/>
    <property type="match status" value="1"/>
</dbReference>
<dbReference type="SUPFAM" id="SSF56112">
    <property type="entry name" value="Protein kinase-like (PK-like)"/>
    <property type="match status" value="1"/>
</dbReference>
<comment type="caution">
    <text evidence="3">The sequence shown here is derived from an EMBL/GenBank/DDBJ whole genome shotgun (WGS) entry which is preliminary data.</text>
</comment>
<dbReference type="GO" id="GO:0004672">
    <property type="term" value="F:protein kinase activity"/>
    <property type="evidence" value="ECO:0007669"/>
    <property type="project" value="InterPro"/>
</dbReference>
<dbReference type="OrthoDB" id="286814at2759"/>
<dbReference type="Pfam" id="PF08613">
    <property type="entry name" value="Cyclin"/>
    <property type="match status" value="1"/>
</dbReference>
<dbReference type="PANTHER" id="PTHR15615:SF108">
    <property type="entry name" value="PROTEIN CNPPD1"/>
    <property type="match status" value="1"/>
</dbReference>
<dbReference type="InterPro" id="IPR000719">
    <property type="entry name" value="Prot_kinase_dom"/>
</dbReference>
<dbReference type="InterPro" id="IPR011009">
    <property type="entry name" value="Kinase-like_dom_sf"/>
</dbReference>